<evidence type="ECO:0000313" key="3">
    <source>
        <dbReference type="Proteomes" id="UP001501588"/>
    </source>
</evidence>
<feature type="transmembrane region" description="Helical" evidence="1">
    <location>
        <begin position="6"/>
        <end position="23"/>
    </location>
</feature>
<dbReference type="Proteomes" id="UP001501588">
    <property type="component" value="Unassembled WGS sequence"/>
</dbReference>
<organism evidence="2 3">
    <name type="scientific">Craurococcus roseus</name>
    <dbReference type="NCBI Taxonomy" id="77585"/>
    <lineage>
        <taxon>Bacteria</taxon>
        <taxon>Pseudomonadati</taxon>
        <taxon>Pseudomonadota</taxon>
        <taxon>Alphaproteobacteria</taxon>
        <taxon>Acetobacterales</taxon>
        <taxon>Acetobacteraceae</taxon>
        <taxon>Craurococcus</taxon>
    </lineage>
</organism>
<keyword evidence="3" id="KW-1185">Reference proteome</keyword>
<accession>A0ABP3Q4F0</accession>
<dbReference type="EMBL" id="BAAAFZ010000026">
    <property type="protein sequence ID" value="GAA0582774.1"/>
    <property type="molecule type" value="Genomic_DNA"/>
</dbReference>
<proteinExistence type="predicted"/>
<evidence type="ECO:0000256" key="1">
    <source>
        <dbReference type="SAM" id="Phobius"/>
    </source>
</evidence>
<name>A0ABP3Q4F0_9PROT</name>
<reference evidence="3" key="1">
    <citation type="journal article" date="2019" name="Int. J. Syst. Evol. Microbiol.">
        <title>The Global Catalogue of Microorganisms (GCM) 10K type strain sequencing project: providing services to taxonomists for standard genome sequencing and annotation.</title>
        <authorList>
            <consortium name="The Broad Institute Genomics Platform"/>
            <consortium name="The Broad Institute Genome Sequencing Center for Infectious Disease"/>
            <person name="Wu L."/>
            <person name="Ma J."/>
        </authorList>
    </citation>
    <scope>NUCLEOTIDE SEQUENCE [LARGE SCALE GENOMIC DNA]</scope>
    <source>
        <strain evidence="3">JCM 9933</strain>
    </source>
</reference>
<keyword evidence="1" id="KW-0472">Membrane</keyword>
<sequence>MLTAVGLLFAGAGTALVISGLVVRRAMARSGFAAGVGAMPAGAAQEGN</sequence>
<dbReference type="RefSeq" id="WP_343895285.1">
    <property type="nucleotide sequence ID" value="NZ_BAAAFZ010000026.1"/>
</dbReference>
<gene>
    <name evidence="2" type="ORF">GCM10009416_21470</name>
</gene>
<keyword evidence="1" id="KW-0812">Transmembrane</keyword>
<protein>
    <submittedName>
        <fullName evidence="2">Uncharacterized protein</fullName>
    </submittedName>
</protein>
<comment type="caution">
    <text evidence="2">The sequence shown here is derived from an EMBL/GenBank/DDBJ whole genome shotgun (WGS) entry which is preliminary data.</text>
</comment>
<evidence type="ECO:0000313" key="2">
    <source>
        <dbReference type="EMBL" id="GAA0582774.1"/>
    </source>
</evidence>
<keyword evidence="1" id="KW-1133">Transmembrane helix</keyword>